<dbReference type="Pfam" id="PF09827">
    <property type="entry name" value="CRISPR_Cas2"/>
    <property type="match status" value="1"/>
</dbReference>
<comment type="subunit">
    <text evidence="9">Homodimer, forms a heterotetramer with a Cas1 homodimer.</text>
</comment>
<dbReference type="SUPFAM" id="SSF143430">
    <property type="entry name" value="TTP0101/SSO1404-like"/>
    <property type="match status" value="1"/>
</dbReference>
<comment type="cofactor">
    <cofactor evidence="1 9">
        <name>Mg(2+)</name>
        <dbReference type="ChEBI" id="CHEBI:18420"/>
    </cofactor>
</comment>
<evidence type="ECO:0000256" key="9">
    <source>
        <dbReference type="HAMAP-Rule" id="MF_01471"/>
    </source>
</evidence>
<dbReference type="GO" id="GO:0016787">
    <property type="term" value="F:hydrolase activity"/>
    <property type="evidence" value="ECO:0007669"/>
    <property type="project" value="UniProtKB-KW"/>
</dbReference>
<proteinExistence type="inferred from homology"/>
<dbReference type="RefSeq" id="WP_223211705.1">
    <property type="nucleotide sequence ID" value="NZ_LR215037.1"/>
</dbReference>
<evidence type="ECO:0000256" key="8">
    <source>
        <dbReference type="ARBA" id="ARBA00023118"/>
    </source>
</evidence>
<keyword evidence="4 9" id="KW-0479">Metal-binding</keyword>
<keyword evidence="6 9" id="KW-0378">Hydrolase</keyword>
<keyword evidence="5 9" id="KW-0255">Endonuclease</keyword>
<reference evidence="10 11" key="1">
    <citation type="submission" date="2019-01" db="EMBL/GenBank/DDBJ databases">
        <authorList>
            <consortium name="Pathogen Informatics"/>
        </authorList>
    </citation>
    <scope>NUCLEOTIDE SEQUENCE [LARGE SCALE GENOMIC DNA]</scope>
    <source>
        <strain evidence="10 11">NCTC10168</strain>
    </source>
</reference>
<gene>
    <name evidence="9 10" type="primary">cas2</name>
    <name evidence="10" type="ORF">NCTC10168_00482</name>
</gene>
<evidence type="ECO:0000256" key="1">
    <source>
        <dbReference type="ARBA" id="ARBA00001946"/>
    </source>
</evidence>
<evidence type="ECO:0000256" key="4">
    <source>
        <dbReference type="ARBA" id="ARBA00022723"/>
    </source>
</evidence>
<keyword evidence="3 9" id="KW-0540">Nuclease</keyword>
<dbReference type="GO" id="GO:0004521">
    <property type="term" value="F:RNA endonuclease activity"/>
    <property type="evidence" value="ECO:0007669"/>
    <property type="project" value="InterPro"/>
</dbReference>
<dbReference type="NCBIfam" id="TIGR01573">
    <property type="entry name" value="cas2"/>
    <property type="match status" value="1"/>
</dbReference>
<dbReference type="Gene3D" id="3.30.70.240">
    <property type="match status" value="1"/>
</dbReference>
<evidence type="ECO:0000256" key="6">
    <source>
        <dbReference type="ARBA" id="ARBA00022801"/>
    </source>
</evidence>
<evidence type="ECO:0000313" key="11">
    <source>
        <dbReference type="Proteomes" id="UP000290243"/>
    </source>
</evidence>
<evidence type="ECO:0000256" key="3">
    <source>
        <dbReference type="ARBA" id="ARBA00022722"/>
    </source>
</evidence>
<evidence type="ECO:0000256" key="5">
    <source>
        <dbReference type="ARBA" id="ARBA00022759"/>
    </source>
</evidence>
<evidence type="ECO:0000256" key="2">
    <source>
        <dbReference type="ARBA" id="ARBA00009959"/>
    </source>
</evidence>
<comment type="similarity">
    <text evidence="2 9">Belongs to the CRISPR-associated endoribonuclease Cas2 protein family.</text>
</comment>
<feature type="binding site" evidence="9">
    <location>
        <position position="8"/>
    </location>
    <ligand>
        <name>Mg(2+)</name>
        <dbReference type="ChEBI" id="CHEBI:18420"/>
        <note>catalytic</note>
    </ligand>
</feature>
<dbReference type="GO" id="GO:0051607">
    <property type="term" value="P:defense response to virus"/>
    <property type="evidence" value="ECO:0007669"/>
    <property type="project" value="UniProtKB-UniRule"/>
</dbReference>
<accession>A0A449B4R1</accession>
<name>A0A449B4R1_9BACT</name>
<dbReference type="EC" id="3.1.-.-" evidence="9"/>
<dbReference type="InterPro" id="IPR021127">
    <property type="entry name" value="CRISPR_associated_Cas2"/>
</dbReference>
<evidence type="ECO:0000313" key="10">
    <source>
        <dbReference type="EMBL" id="VEU75556.1"/>
    </source>
</evidence>
<dbReference type="Proteomes" id="UP000290243">
    <property type="component" value="Chromosome"/>
</dbReference>
<comment type="function">
    <text evidence="9">CRISPR (clustered regularly interspaced short palindromic repeat), is an adaptive immune system that provides protection against mobile genetic elements (viruses, transposable elements and conjugative plasmids). CRISPR clusters contain sequences complementary to antecedent mobile elements and target invading nucleic acids. CRISPR clusters are transcribed and processed into CRISPR RNA (crRNA). Functions as a ssRNA-specific endoribonuclease. Involved in the integration of spacer DNA into the CRISPR cassette.</text>
</comment>
<dbReference type="InterPro" id="IPR019199">
    <property type="entry name" value="Virulence_VapD/CRISPR_Cas2"/>
</dbReference>
<keyword evidence="8 9" id="KW-0051">Antiviral defense</keyword>
<dbReference type="AlphaFoldDB" id="A0A449B4R1"/>
<evidence type="ECO:0000256" key="7">
    <source>
        <dbReference type="ARBA" id="ARBA00022842"/>
    </source>
</evidence>
<dbReference type="EMBL" id="LR215037">
    <property type="protein sequence ID" value="VEU75556.1"/>
    <property type="molecule type" value="Genomic_DNA"/>
</dbReference>
<dbReference type="KEGG" id="mmau:NCTC10168_00482"/>
<sequence length="102" mass="12600">MRIIIMYDISMDNEEKVKKYNTFRKELFRLGYTMIQYSIYSKRLEAHTFYKKEKEKIISVIPRESNVRIMMLTEKQYQNIELLNGEKSLNEKYNNRERFIEI</sequence>
<dbReference type="GO" id="GO:0046872">
    <property type="term" value="F:metal ion binding"/>
    <property type="evidence" value="ECO:0007669"/>
    <property type="project" value="UniProtKB-UniRule"/>
</dbReference>
<keyword evidence="11" id="KW-1185">Reference proteome</keyword>
<dbReference type="GO" id="GO:0043571">
    <property type="term" value="P:maintenance of CRISPR repeat elements"/>
    <property type="evidence" value="ECO:0007669"/>
    <property type="project" value="UniProtKB-UniRule"/>
</dbReference>
<dbReference type="HAMAP" id="MF_01471">
    <property type="entry name" value="Cas2"/>
    <property type="match status" value="1"/>
</dbReference>
<protein>
    <recommendedName>
        <fullName evidence="9">CRISPR-associated endoribonuclease Cas2</fullName>
        <ecNumber evidence="9">3.1.-.-</ecNumber>
    </recommendedName>
</protein>
<keyword evidence="7 9" id="KW-0460">Magnesium</keyword>
<organism evidence="10 11">
    <name type="scientific">Mycoplasmopsis maculosa</name>
    <dbReference type="NCBI Taxonomy" id="114885"/>
    <lineage>
        <taxon>Bacteria</taxon>
        <taxon>Bacillati</taxon>
        <taxon>Mycoplasmatota</taxon>
        <taxon>Mycoplasmoidales</taxon>
        <taxon>Metamycoplasmataceae</taxon>
        <taxon>Mycoplasmopsis</taxon>
    </lineage>
</organism>